<dbReference type="InterPro" id="IPR054337">
    <property type="entry name" value="Mtrc-MtrF-like_dom_II/IV"/>
</dbReference>
<dbReference type="InterPro" id="IPR020014">
    <property type="entry name" value="Decahaem_cyt-c_OmcA/MtrC"/>
</dbReference>
<dbReference type="Pfam" id="PF22113">
    <property type="entry name" value="Mtrc-MtrF_II-IV_dom"/>
    <property type="match status" value="2"/>
</dbReference>
<accession>A0AAC9XN52</accession>
<dbReference type="PROSITE" id="PS51257">
    <property type="entry name" value="PROKAR_LIPOPROTEIN"/>
    <property type="match status" value="1"/>
</dbReference>
<dbReference type="SUPFAM" id="SSF48695">
    <property type="entry name" value="Multiheme cytochromes"/>
    <property type="match status" value="1"/>
</dbReference>
<dbReference type="InterPro" id="IPR009056">
    <property type="entry name" value="Cyt_c-like_dom"/>
</dbReference>
<dbReference type="GO" id="GO:0046872">
    <property type="term" value="F:metal ion binding"/>
    <property type="evidence" value="ECO:0007669"/>
    <property type="project" value="UniProtKB-KW"/>
</dbReference>
<dbReference type="CDD" id="cd08168">
    <property type="entry name" value="Cytochrom_C3"/>
    <property type="match status" value="1"/>
</dbReference>
<dbReference type="InterPro" id="IPR054336">
    <property type="entry name" value="OmcA-like_N"/>
</dbReference>
<dbReference type="GO" id="GO:0009055">
    <property type="term" value="F:electron transfer activity"/>
    <property type="evidence" value="ECO:0007669"/>
    <property type="project" value="InterPro"/>
</dbReference>
<dbReference type="NCBIfam" id="TIGR03507">
    <property type="entry name" value="decahem_SO1788"/>
    <property type="match status" value="1"/>
</dbReference>
<dbReference type="Pfam" id="PF22112">
    <property type="entry name" value="OmcA-like_N"/>
    <property type="match status" value="1"/>
</dbReference>
<dbReference type="GO" id="GO:0020037">
    <property type="term" value="F:heme binding"/>
    <property type="evidence" value="ECO:0007669"/>
    <property type="project" value="InterPro"/>
</dbReference>
<keyword evidence="3" id="KW-0349">Heme</keyword>
<dbReference type="AlphaFoldDB" id="A0AAC9XN52"/>
<organism evidence="5 6">
    <name type="scientific">Shewanella marisflavi</name>
    <dbReference type="NCBI Taxonomy" id="260364"/>
    <lineage>
        <taxon>Bacteria</taxon>
        <taxon>Pseudomonadati</taxon>
        <taxon>Pseudomonadota</taxon>
        <taxon>Gammaproteobacteria</taxon>
        <taxon>Alteromonadales</taxon>
        <taxon>Shewanellaceae</taxon>
        <taxon>Shewanella</taxon>
    </lineage>
</organism>
<gene>
    <name evidence="5" type="ORF">CFF01_06675</name>
</gene>
<feature type="domain" description="Cytochrome c" evidence="4">
    <location>
        <begin position="304"/>
        <end position="434"/>
    </location>
</feature>
<protein>
    <submittedName>
        <fullName evidence="5">Cytochrome C</fullName>
    </submittedName>
</protein>
<dbReference type="InterPro" id="IPR036280">
    <property type="entry name" value="Multihaem_cyt_sf"/>
</dbReference>
<proteinExistence type="predicted"/>
<keyword evidence="2 3" id="KW-0408">Iron</keyword>
<evidence type="ECO:0000256" key="3">
    <source>
        <dbReference type="PROSITE-ProRule" id="PRU00433"/>
    </source>
</evidence>
<dbReference type="PROSITE" id="PS51007">
    <property type="entry name" value="CYTC"/>
    <property type="match status" value="1"/>
</dbReference>
<reference evidence="5 6" key="1">
    <citation type="submission" date="2017-06" db="EMBL/GenBank/DDBJ databases">
        <title>Complete genome sequence of Shewanella marisflavi EP1 associated with anaerobic 2,4-dinitrotoluene reduction and salt tolerance.</title>
        <authorList>
            <person name="Huang J."/>
        </authorList>
    </citation>
    <scope>NUCLEOTIDE SEQUENCE [LARGE SCALE GENOMIC DNA]</scope>
    <source>
        <strain evidence="5 6">EP1</strain>
    </source>
</reference>
<dbReference type="EMBL" id="CP022272">
    <property type="protein sequence ID" value="ASJ96294.1"/>
    <property type="molecule type" value="Genomic_DNA"/>
</dbReference>
<dbReference type="Proteomes" id="UP000198233">
    <property type="component" value="Chromosome"/>
</dbReference>
<evidence type="ECO:0000313" key="5">
    <source>
        <dbReference type="EMBL" id="ASJ96294.1"/>
    </source>
</evidence>
<evidence type="ECO:0000256" key="2">
    <source>
        <dbReference type="ARBA" id="ARBA00023004"/>
    </source>
</evidence>
<evidence type="ECO:0000313" key="6">
    <source>
        <dbReference type="Proteomes" id="UP000198233"/>
    </source>
</evidence>
<name>A0AAC9XN52_9GAMM</name>
<dbReference type="KEGG" id="smav:CFF01_06675"/>
<evidence type="ECO:0000259" key="4">
    <source>
        <dbReference type="PROSITE" id="PS51007"/>
    </source>
</evidence>
<dbReference type="Gene3D" id="3.90.10.10">
    <property type="entry name" value="Cytochrome C3"/>
    <property type="match status" value="2"/>
</dbReference>
<evidence type="ECO:0000256" key="1">
    <source>
        <dbReference type="ARBA" id="ARBA00022723"/>
    </source>
</evidence>
<sequence>MERTMMDIKRKVNRWSLIALSCSALLLGCGSDGKDGEDGADGPIGVNIDDTPTVMAEFTEASVEDGQVSVTFKLENANGVAVLGLTKDYDLRFGVAQLANVVETIDGQEFDRGYQWQAYINRLRQPGSLPEDTSGLNPSPQYQANVEAASSCEDCFMDNLDGSYTYKFQQNIANVAEPLAITYNGDNTHRVTLELKLPQATANAHHDWQPSTGATDGIQTRNVVSKETCMNCHQEESLALHGGRRIDLENCASCHTTTSGDPESGNSVAFAFMIHAIHKGQNRVTSTPEGYVPAPYKIVGFGGSLHDYGKVMFPQKPAANCAACHVEGDGAPSDAALFKADKSNLACIGCHTEKPSQNHSSTNCVACHNATDTYSGTGNAEKRHGDVLKAYTLAQAMGVNFSNIGLDADGKLKFDVQVTDASGNAVGADYIELGTRVVVAWDVDKDYPAYSDASYSNRRFRLSQGTYDDTSKTFTIVANTFDMPLDATGKTFELWSAIEVCFNNGGYGVAEVVMTACSDNTRSVAVKEAPYQFVWSGTGVDQNGQTAMRRAIVDTAKCQTCHNQENHHYNNGYNCQTCHTSDKTTRGDEGYPGGRKPTSFAFKAHEAEGHYLKYAGVQSGTVLKTDCLTCHTDGGFELGRVKDRVWRYGDTTTGVDIWVSSDAGACLSCHQKYLKDSGAAHIQTNGGILDGMSADDVRSRSAESCSTCHTPTQLLGIHNP</sequence>
<keyword evidence="1 3" id="KW-0479">Metal-binding</keyword>